<organism evidence="5 6">
    <name type="scientific">Syphacia muris</name>
    <dbReference type="NCBI Taxonomy" id="451379"/>
    <lineage>
        <taxon>Eukaryota</taxon>
        <taxon>Metazoa</taxon>
        <taxon>Ecdysozoa</taxon>
        <taxon>Nematoda</taxon>
        <taxon>Chromadorea</taxon>
        <taxon>Rhabditida</taxon>
        <taxon>Spirurina</taxon>
        <taxon>Oxyuridomorpha</taxon>
        <taxon>Oxyuroidea</taxon>
        <taxon>Oxyuridae</taxon>
        <taxon>Syphacia</taxon>
    </lineage>
</organism>
<dbReference type="PROSITE" id="PS50800">
    <property type="entry name" value="SAP"/>
    <property type="match status" value="1"/>
</dbReference>
<protein>
    <submittedName>
        <fullName evidence="6">SAP domain-containing protein</fullName>
    </submittedName>
</protein>
<dbReference type="Proteomes" id="UP000046393">
    <property type="component" value="Unplaced"/>
</dbReference>
<dbReference type="Gene3D" id="1.10.720.30">
    <property type="entry name" value="SAP domain"/>
    <property type="match status" value="1"/>
</dbReference>
<dbReference type="InterPro" id="IPR036361">
    <property type="entry name" value="SAP_dom_sf"/>
</dbReference>
<feature type="domain" description="SAP" evidence="4">
    <location>
        <begin position="312"/>
        <end position="346"/>
    </location>
</feature>
<dbReference type="PANTHER" id="PTHR46551">
    <property type="entry name" value="SAP DOMAIN-CONTAINING RIBONUCLEOPROTEIN"/>
    <property type="match status" value="1"/>
</dbReference>
<feature type="compositionally biased region" description="Low complexity" evidence="3">
    <location>
        <begin position="187"/>
        <end position="207"/>
    </location>
</feature>
<dbReference type="InterPro" id="IPR052240">
    <property type="entry name" value="SAP_domain_ribonucleoprotein"/>
</dbReference>
<evidence type="ECO:0000256" key="3">
    <source>
        <dbReference type="SAM" id="MobiDB-lite"/>
    </source>
</evidence>
<dbReference type="GO" id="GO:0005634">
    <property type="term" value="C:nucleus"/>
    <property type="evidence" value="ECO:0007669"/>
    <property type="project" value="TreeGrafter"/>
</dbReference>
<comment type="similarity">
    <text evidence="2">Belongs to the SAP domain-containing ribonucleoprotein family.</text>
</comment>
<dbReference type="GO" id="GO:0016973">
    <property type="term" value="P:poly(A)+ mRNA export from nucleus"/>
    <property type="evidence" value="ECO:0007669"/>
    <property type="project" value="TreeGrafter"/>
</dbReference>
<dbReference type="SUPFAM" id="SSF68906">
    <property type="entry name" value="SAP domain"/>
    <property type="match status" value="1"/>
</dbReference>
<feature type="region of interest" description="Disordered" evidence="3">
    <location>
        <begin position="401"/>
        <end position="456"/>
    </location>
</feature>
<name>A0A0N5AWE1_9BILA</name>
<feature type="compositionally biased region" description="Basic and acidic residues" evidence="3">
    <location>
        <begin position="409"/>
        <end position="423"/>
    </location>
</feature>
<evidence type="ECO:0000313" key="5">
    <source>
        <dbReference type="Proteomes" id="UP000046393"/>
    </source>
</evidence>
<dbReference type="AlphaFoldDB" id="A0A0N5AWE1"/>
<evidence type="ECO:0000313" key="6">
    <source>
        <dbReference type="WBParaSite" id="SMUV_0000923901-mRNA-1"/>
    </source>
</evidence>
<dbReference type="Pfam" id="PF02037">
    <property type="entry name" value="SAP"/>
    <property type="match status" value="1"/>
</dbReference>
<feature type="compositionally biased region" description="Basic and acidic residues" evidence="3">
    <location>
        <begin position="432"/>
        <end position="441"/>
    </location>
</feature>
<keyword evidence="5" id="KW-1185">Reference proteome</keyword>
<proteinExistence type="inferred from homology"/>
<evidence type="ECO:0000256" key="1">
    <source>
        <dbReference type="ARBA" id="ARBA00022553"/>
    </source>
</evidence>
<feature type="region of interest" description="Disordered" evidence="3">
    <location>
        <begin position="185"/>
        <end position="209"/>
    </location>
</feature>
<dbReference type="SMART" id="SM00513">
    <property type="entry name" value="SAP"/>
    <property type="match status" value="1"/>
</dbReference>
<evidence type="ECO:0000256" key="2">
    <source>
        <dbReference type="ARBA" id="ARBA00046328"/>
    </source>
</evidence>
<reference evidence="6" key="1">
    <citation type="submission" date="2017-02" db="UniProtKB">
        <authorList>
            <consortium name="WormBaseParasite"/>
        </authorList>
    </citation>
    <scope>IDENTIFICATION</scope>
</reference>
<dbReference type="InterPro" id="IPR003034">
    <property type="entry name" value="SAP_dom"/>
</dbReference>
<dbReference type="STRING" id="451379.A0A0N5AWE1"/>
<dbReference type="PANTHER" id="PTHR46551:SF1">
    <property type="entry name" value="SAP DOMAIN-CONTAINING RIBONUCLEOPROTEIN"/>
    <property type="match status" value="1"/>
</dbReference>
<keyword evidence="1" id="KW-0597">Phosphoprotein</keyword>
<evidence type="ECO:0000259" key="4">
    <source>
        <dbReference type="PROSITE" id="PS50800"/>
    </source>
</evidence>
<sequence length="550" mass="61344">MDEHPTVVLDIKSGQQLNVFNEIQESSSLIFDKKKKLFFSMHKSHHRSRSVGNVTVYGVGNGPSTSNYDYSNNYGTVCSGSAAKEKASRFTLGRSPSHRTHSSLNAIAATKRFLKMLYDTATISNRARNKNVPTTDVSAALGLTGTIYQTPKPFFEIRYSSDMDDSDPIDHDYNNVRLALRNEDCESTPSTMKSTDTDDSMNSSSITKSGCSLESRRTSFSDFRTWAEVFEHLKKEIVAIRESDAKILADLRNVETQIQSVKKRSLSTPRSEYYPPVDINSQKLGNLVEISGYSCCIAVDPSSTTAGDLNICQTQFTVQLREQLKSRGLPVGGAKAALIDRLTESYLNEEKILNADGNMTKEDEALDASVNEDDVLGTSPAKKLKADADVSDVKEALVENLTESPAQELPEKKPEEPVSEKQKRAGLPESEEEKKKLRAERFGLTGSGDSIEEKKRKRAERFGLNVDDKSKKEGLAIEDDEKMRLIKRAERFGLELKDKNQSKYGDLTGVDVASAEVLERRVKRFGICNEKVELEIKKQKRAERFGLNKT</sequence>
<accession>A0A0N5AWE1</accession>
<dbReference type="WBParaSite" id="SMUV_0000923901-mRNA-1">
    <property type="protein sequence ID" value="SMUV_0000923901-mRNA-1"/>
    <property type="gene ID" value="SMUV_0000923901"/>
</dbReference>